<dbReference type="Pfam" id="PF07980">
    <property type="entry name" value="SusD_RagB"/>
    <property type="match status" value="1"/>
</dbReference>
<organism evidence="8 9">
    <name type="scientific">Polaribacter atrinae</name>
    <dbReference type="NCBI Taxonomy" id="1333662"/>
    <lineage>
        <taxon>Bacteria</taxon>
        <taxon>Pseudomonadati</taxon>
        <taxon>Bacteroidota</taxon>
        <taxon>Flavobacteriia</taxon>
        <taxon>Flavobacteriales</taxon>
        <taxon>Flavobacteriaceae</taxon>
    </lineage>
</organism>
<feature type="domain" description="SusD-like N-terminal" evidence="7">
    <location>
        <begin position="95"/>
        <end position="242"/>
    </location>
</feature>
<comment type="subcellular location">
    <subcellularLocation>
        <location evidence="1">Cell outer membrane</location>
    </subcellularLocation>
</comment>
<dbReference type="SUPFAM" id="SSF48452">
    <property type="entry name" value="TPR-like"/>
    <property type="match status" value="1"/>
</dbReference>
<dbReference type="InterPro" id="IPR012944">
    <property type="entry name" value="SusD_RagB_dom"/>
</dbReference>
<gene>
    <name evidence="8" type="ORF">LPB303_14045</name>
</gene>
<evidence type="ECO:0000259" key="7">
    <source>
        <dbReference type="Pfam" id="PF14322"/>
    </source>
</evidence>
<evidence type="ECO:0000256" key="5">
    <source>
        <dbReference type="ARBA" id="ARBA00023237"/>
    </source>
</evidence>
<proteinExistence type="inferred from homology"/>
<dbReference type="RefSeq" id="WP_068451591.1">
    <property type="nucleotide sequence ID" value="NZ_CP150660.1"/>
</dbReference>
<evidence type="ECO:0000313" key="8">
    <source>
        <dbReference type="EMBL" id="OAD43032.1"/>
    </source>
</evidence>
<feature type="domain" description="RagB/SusD" evidence="6">
    <location>
        <begin position="323"/>
        <end position="466"/>
    </location>
</feature>
<evidence type="ECO:0000256" key="4">
    <source>
        <dbReference type="ARBA" id="ARBA00023136"/>
    </source>
</evidence>
<dbReference type="InterPro" id="IPR011990">
    <property type="entry name" value="TPR-like_helical_dom_sf"/>
</dbReference>
<accession>A0A176T553</accession>
<comment type="similarity">
    <text evidence="2">Belongs to the SusD family.</text>
</comment>
<dbReference type="GO" id="GO:0009279">
    <property type="term" value="C:cell outer membrane"/>
    <property type="evidence" value="ECO:0007669"/>
    <property type="project" value="UniProtKB-SubCell"/>
</dbReference>
<dbReference type="PROSITE" id="PS51257">
    <property type="entry name" value="PROKAR_LIPOPROTEIN"/>
    <property type="match status" value="1"/>
</dbReference>
<keyword evidence="9" id="KW-1185">Reference proteome</keyword>
<name>A0A176T553_9FLAO</name>
<dbReference type="Proteomes" id="UP000076923">
    <property type="component" value="Unassembled WGS sequence"/>
</dbReference>
<evidence type="ECO:0000256" key="1">
    <source>
        <dbReference type="ARBA" id="ARBA00004442"/>
    </source>
</evidence>
<sequence>MKYNFKQTLLVFTVFATFFSCSEEYLEITPTEYISNADVAESGKTNSAITQGTLNGLYSMMINTETGGTSRHEDFGQKGYDIMTDMLSGDMALSLNSYNRYSAIANLLSTVDYTSNFNYMPWRYYYRLIKSSNLVIESLGGNEAEPTTDDVKFGLGQAKTIRANAYFNLAQMFATEYNASTPVVPLYKSSTDPVQGQATMEELYDFIIEDLNSAISLLNGITRASKSQVNQDVAKGILAYVYASKNESSSNSLAKDLAEQVIASGYPLTTHEEAIGGFNDIATPSWIWGFDVTLANGLDLVSWWGQMDYYTYSYQSFGDRKAIDNGLFSKIKDSDVRKGQFHASTLMALNKFYNGAKEFRGQRNIEDDYIYMRSEEMYLLSAEMSAKGAGSDTEAKTRLKQILANRFLPENAADFSYIDGLTGNALLDEVILQTRIELWGEGKSYFSMKRNKQTMTRGTNHVFHKGLSIPYSDERLTFEIPREEVQSNPNIN</sequence>
<comment type="caution">
    <text evidence="8">The sequence shown here is derived from an EMBL/GenBank/DDBJ whole genome shotgun (WGS) entry which is preliminary data.</text>
</comment>
<dbReference type="STRING" id="1333662.LPB303_14045"/>
<dbReference type="Pfam" id="PF14322">
    <property type="entry name" value="SusD-like_3"/>
    <property type="match status" value="1"/>
</dbReference>
<evidence type="ECO:0008006" key="10">
    <source>
        <dbReference type="Google" id="ProtNLM"/>
    </source>
</evidence>
<keyword evidence="5" id="KW-0998">Cell outer membrane</keyword>
<evidence type="ECO:0000256" key="2">
    <source>
        <dbReference type="ARBA" id="ARBA00006275"/>
    </source>
</evidence>
<evidence type="ECO:0000313" key="9">
    <source>
        <dbReference type="Proteomes" id="UP000076923"/>
    </source>
</evidence>
<evidence type="ECO:0000259" key="6">
    <source>
        <dbReference type="Pfam" id="PF07980"/>
    </source>
</evidence>
<reference evidence="8 9" key="1">
    <citation type="submission" date="2016-02" db="EMBL/GenBank/DDBJ databases">
        <title>Draft genome sequence of Polaribacter atrinae KACC17473.</title>
        <authorList>
            <person name="Shin S.-K."/>
            <person name="Yi H."/>
        </authorList>
    </citation>
    <scope>NUCLEOTIDE SEQUENCE [LARGE SCALE GENOMIC DNA]</scope>
    <source>
        <strain evidence="8 9">KACC 17473</strain>
    </source>
</reference>
<dbReference type="InterPro" id="IPR033985">
    <property type="entry name" value="SusD-like_N"/>
</dbReference>
<keyword evidence="3" id="KW-0732">Signal</keyword>
<protein>
    <recommendedName>
        <fullName evidence="10">Glycan metabolism protein RagB</fullName>
    </recommendedName>
</protein>
<evidence type="ECO:0000256" key="3">
    <source>
        <dbReference type="ARBA" id="ARBA00022729"/>
    </source>
</evidence>
<dbReference type="EMBL" id="LVWE01000057">
    <property type="protein sequence ID" value="OAD43032.1"/>
    <property type="molecule type" value="Genomic_DNA"/>
</dbReference>
<dbReference type="AlphaFoldDB" id="A0A176T553"/>
<keyword evidence="4" id="KW-0472">Membrane</keyword>
<dbReference type="OrthoDB" id="1100079at2"/>
<dbReference type="Gene3D" id="1.25.40.390">
    <property type="match status" value="1"/>
</dbReference>